<feature type="transmembrane region" description="Helical" evidence="1">
    <location>
        <begin position="12"/>
        <end position="36"/>
    </location>
</feature>
<dbReference type="RefSeq" id="WP_154725853.1">
    <property type="nucleotide sequence ID" value="NZ_CP048751.1"/>
</dbReference>
<evidence type="ECO:0000256" key="1">
    <source>
        <dbReference type="SAM" id="Phobius"/>
    </source>
</evidence>
<dbReference type="EMBL" id="CP048751">
    <property type="protein sequence ID" value="QIH72187.1"/>
    <property type="molecule type" value="Genomic_DNA"/>
</dbReference>
<name>A0AB37E4T5_9CAUL</name>
<dbReference type="KEGG" id="bmed:GYM46_03935"/>
<evidence type="ECO:0000313" key="3">
    <source>
        <dbReference type="Proteomes" id="UP000501325"/>
    </source>
</evidence>
<feature type="transmembrane region" description="Helical" evidence="1">
    <location>
        <begin position="80"/>
        <end position="97"/>
    </location>
</feature>
<feature type="transmembrane region" description="Helical" evidence="1">
    <location>
        <begin position="109"/>
        <end position="134"/>
    </location>
</feature>
<sequence>MLLFLGLPGFLLFAWLSLPWSLLAIAFWGAMVWLGLRKIELGPLTDGAFVIRGCAVAALLFFGTAIPFLTGNWPDPVAPFAWFAVPVLLTGLAISAYRDHAKSGRHFIAVAAPVVALQVQLMIHGALLWIGHIFSGGSPI</sequence>
<organism evidence="2 3">
    <name type="scientific">Brevundimonas mediterranea</name>
    <dbReference type="NCBI Taxonomy" id="74329"/>
    <lineage>
        <taxon>Bacteria</taxon>
        <taxon>Pseudomonadati</taxon>
        <taxon>Pseudomonadota</taxon>
        <taxon>Alphaproteobacteria</taxon>
        <taxon>Caulobacterales</taxon>
        <taxon>Caulobacteraceae</taxon>
        <taxon>Brevundimonas</taxon>
    </lineage>
</organism>
<keyword evidence="1" id="KW-0472">Membrane</keyword>
<protein>
    <submittedName>
        <fullName evidence="2">Uncharacterized protein</fullName>
    </submittedName>
</protein>
<reference evidence="2 3" key="1">
    <citation type="submission" date="2020-01" db="EMBL/GenBank/DDBJ databases">
        <authorList>
            <person name="Wang S."/>
        </authorList>
    </citation>
    <scope>NUCLEOTIDE SEQUENCE [LARGE SCALE GENOMIC DNA]</scope>
    <source>
        <strain evidence="2 3">D151-2-6</strain>
    </source>
</reference>
<evidence type="ECO:0000313" key="2">
    <source>
        <dbReference type="EMBL" id="QIH72187.1"/>
    </source>
</evidence>
<keyword evidence="1" id="KW-0812">Transmembrane</keyword>
<dbReference type="AlphaFoldDB" id="A0AB37E4T5"/>
<feature type="transmembrane region" description="Helical" evidence="1">
    <location>
        <begin position="48"/>
        <end position="68"/>
    </location>
</feature>
<dbReference type="Proteomes" id="UP000501325">
    <property type="component" value="Chromosome"/>
</dbReference>
<keyword evidence="1" id="KW-1133">Transmembrane helix</keyword>
<proteinExistence type="predicted"/>
<accession>A0AB37E4T5</accession>
<gene>
    <name evidence="2" type="ORF">GYM46_03935</name>
</gene>